<dbReference type="AlphaFoldDB" id="A0AAV4NQD2"/>
<accession>A0AAV4NQD2</accession>
<protein>
    <submittedName>
        <fullName evidence="1">Uncharacterized protein</fullName>
    </submittedName>
</protein>
<sequence length="170" mass="19757">MDVLIFIIEDWNILFENLQPRKCSGKLQLLVIYPGISCLLQQNFTIGEWIELPTTTRIAEYQGGLFKEEFGTDIRDITHSRQKRKVPISEEVAFYKEVNKIDPEALKLLMSNITEEPRILTTPSQHCCYNGELVMFPRTRWKTDGALVQQISLEPIARKTWMNVSFKCMS</sequence>
<gene>
    <name evidence="1" type="ORF">CEXT_482141</name>
</gene>
<proteinExistence type="predicted"/>
<organism evidence="1 2">
    <name type="scientific">Caerostris extrusa</name>
    <name type="common">Bark spider</name>
    <name type="synonym">Caerostris bankana</name>
    <dbReference type="NCBI Taxonomy" id="172846"/>
    <lineage>
        <taxon>Eukaryota</taxon>
        <taxon>Metazoa</taxon>
        <taxon>Ecdysozoa</taxon>
        <taxon>Arthropoda</taxon>
        <taxon>Chelicerata</taxon>
        <taxon>Arachnida</taxon>
        <taxon>Araneae</taxon>
        <taxon>Araneomorphae</taxon>
        <taxon>Entelegynae</taxon>
        <taxon>Araneoidea</taxon>
        <taxon>Araneidae</taxon>
        <taxon>Caerostris</taxon>
    </lineage>
</organism>
<dbReference type="Proteomes" id="UP001054945">
    <property type="component" value="Unassembled WGS sequence"/>
</dbReference>
<dbReference type="EMBL" id="BPLR01021195">
    <property type="protein sequence ID" value="GIX87022.1"/>
    <property type="molecule type" value="Genomic_DNA"/>
</dbReference>
<reference evidence="1 2" key="1">
    <citation type="submission" date="2021-06" db="EMBL/GenBank/DDBJ databases">
        <title>Caerostris extrusa draft genome.</title>
        <authorList>
            <person name="Kono N."/>
            <person name="Arakawa K."/>
        </authorList>
    </citation>
    <scope>NUCLEOTIDE SEQUENCE [LARGE SCALE GENOMIC DNA]</scope>
</reference>
<keyword evidence="2" id="KW-1185">Reference proteome</keyword>
<name>A0AAV4NQD2_CAEEX</name>
<comment type="caution">
    <text evidence="1">The sequence shown here is derived from an EMBL/GenBank/DDBJ whole genome shotgun (WGS) entry which is preliminary data.</text>
</comment>
<evidence type="ECO:0000313" key="1">
    <source>
        <dbReference type="EMBL" id="GIX87022.1"/>
    </source>
</evidence>
<evidence type="ECO:0000313" key="2">
    <source>
        <dbReference type="Proteomes" id="UP001054945"/>
    </source>
</evidence>